<comment type="caution">
    <text evidence="1">The sequence shown here is derived from an EMBL/GenBank/DDBJ whole genome shotgun (WGS) entry which is preliminary data.</text>
</comment>
<dbReference type="AlphaFoldDB" id="A0A4C1YAC8"/>
<accession>A0A4C1YAC8</accession>
<organism evidence="1 2">
    <name type="scientific">Eumeta variegata</name>
    <name type="common">Bagworm moth</name>
    <name type="synonym">Eumeta japonica</name>
    <dbReference type="NCBI Taxonomy" id="151549"/>
    <lineage>
        <taxon>Eukaryota</taxon>
        <taxon>Metazoa</taxon>
        <taxon>Ecdysozoa</taxon>
        <taxon>Arthropoda</taxon>
        <taxon>Hexapoda</taxon>
        <taxon>Insecta</taxon>
        <taxon>Pterygota</taxon>
        <taxon>Neoptera</taxon>
        <taxon>Endopterygota</taxon>
        <taxon>Lepidoptera</taxon>
        <taxon>Glossata</taxon>
        <taxon>Ditrysia</taxon>
        <taxon>Tineoidea</taxon>
        <taxon>Psychidae</taxon>
        <taxon>Oiketicinae</taxon>
        <taxon>Eumeta</taxon>
    </lineage>
</organism>
<evidence type="ECO:0000313" key="2">
    <source>
        <dbReference type="Proteomes" id="UP000299102"/>
    </source>
</evidence>
<proteinExistence type="predicted"/>
<gene>
    <name evidence="1" type="ORF">EVAR_38669_1</name>
</gene>
<sequence length="204" mass="24026">MAYNRNTGEKREGSESVKLAHYIIRAGNSERHNFVRCTVSLTSVEASFPAKVRIRFRAVNSKSRRRSDADRSRVYRSEVEEEIIRQFYEDPTTSTNIVAARMGLLHWKVWFTLHSARLYPYHYTSVHATEESDPARRLDFCTFMLHADAENPEFLKKILWTDDSKLNKDGITNYHNTHYWSDKDELNPHKRRVRGSQRRFSVNA</sequence>
<dbReference type="Gene3D" id="3.30.420.10">
    <property type="entry name" value="Ribonuclease H-like superfamily/Ribonuclease H"/>
    <property type="match status" value="1"/>
</dbReference>
<dbReference type="GO" id="GO:0003676">
    <property type="term" value="F:nucleic acid binding"/>
    <property type="evidence" value="ECO:0007669"/>
    <property type="project" value="InterPro"/>
</dbReference>
<dbReference type="InterPro" id="IPR036397">
    <property type="entry name" value="RNaseH_sf"/>
</dbReference>
<dbReference type="PANTHER" id="PTHR47326">
    <property type="entry name" value="TRANSPOSABLE ELEMENT TC3 TRANSPOSASE-LIKE PROTEIN"/>
    <property type="match status" value="1"/>
</dbReference>
<dbReference type="OrthoDB" id="6930896at2759"/>
<evidence type="ECO:0000313" key="1">
    <source>
        <dbReference type="EMBL" id="GBP71990.1"/>
    </source>
</evidence>
<protein>
    <submittedName>
        <fullName evidence="1">Uncharacterized protein</fullName>
    </submittedName>
</protein>
<dbReference type="EMBL" id="BGZK01001129">
    <property type="protein sequence ID" value="GBP71990.1"/>
    <property type="molecule type" value="Genomic_DNA"/>
</dbReference>
<dbReference type="PANTHER" id="PTHR47326:SF1">
    <property type="entry name" value="HTH PSQ-TYPE DOMAIN-CONTAINING PROTEIN"/>
    <property type="match status" value="1"/>
</dbReference>
<keyword evidence="2" id="KW-1185">Reference proteome</keyword>
<dbReference type="Proteomes" id="UP000299102">
    <property type="component" value="Unassembled WGS sequence"/>
</dbReference>
<name>A0A4C1YAC8_EUMVA</name>
<reference evidence="1 2" key="1">
    <citation type="journal article" date="2019" name="Commun. Biol.">
        <title>The bagworm genome reveals a unique fibroin gene that provides high tensile strength.</title>
        <authorList>
            <person name="Kono N."/>
            <person name="Nakamura H."/>
            <person name="Ohtoshi R."/>
            <person name="Tomita M."/>
            <person name="Numata K."/>
            <person name="Arakawa K."/>
        </authorList>
    </citation>
    <scope>NUCLEOTIDE SEQUENCE [LARGE SCALE GENOMIC DNA]</scope>
</reference>